<dbReference type="Proteomes" id="UP000006729">
    <property type="component" value="Chromosome 10"/>
</dbReference>
<dbReference type="EMBL" id="CM009299">
    <property type="protein sequence ID" value="KAI9386868.1"/>
    <property type="molecule type" value="Genomic_DNA"/>
</dbReference>
<organism evidence="1 2">
    <name type="scientific">Populus trichocarpa</name>
    <name type="common">Western balsam poplar</name>
    <name type="synonym">Populus balsamifera subsp. trichocarpa</name>
    <dbReference type="NCBI Taxonomy" id="3694"/>
    <lineage>
        <taxon>Eukaryota</taxon>
        <taxon>Viridiplantae</taxon>
        <taxon>Streptophyta</taxon>
        <taxon>Embryophyta</taxon>
        <taxon>Tracheophyta</taxon>
        <taxon>Spermatophyta</taxon>
        <taxon>Magnoliopsida</taxon>
        <taxon>eudicotyledons</taxon>
        <taxon>Gunneridae</taxon>
        <taxon>Pentapetalae</taxon>
        <taxon>rosids</taxon>
        <taxon>fabids</taxon>
        <taxon>Malpighiales</taxon>
        <taxon>Salicaceae</taxon>
        <taxon>Saliceae</taxon>
        <taxon>Populus</taxon>
    </lineage>
</organism>
<proteinExistence type="predicted"/>
<protein>
    <submittedName>
        <fullName evidence="1">Uncharacterized protein</fullName>
    </submittedName>
</protein>
<evidence type="ECO:0000313" key="2">
    <source>
        <dbReference type="Proteomes" id="UP000006729"/>
    </source>
</evidence>
<accession>A0ACC0SCF0</accession>
<evidence type="ECO:0000313" key="1">
    <source>
        <dbReference type="EMBL" id="KAI9386868.1"/>
    </source>
</evidence>
<name>A0ACC0SCF0_POPTR</name>
<comment type="caution">
    <text evidence="1">The sequence shown here is derived from an EMBL/GenBank/DDBJ whole genome shotgun (WGS) entry which is preliminary data.</text>
</comment>
<keyword evidence="2" id="KW-1185">Reference proteome</keyword>
<reference evidence="1 2" key="1">
    <citation type="journal article" date="2006" name="Science">
        <title>The genome of black cottonwood, Populus trichocarpa (Torr. &amp; Gray).</title>
        <authorList>
            <person name="Tuskan G.A."/>
            <person name="Difazio S."/>
            <person name="Jansson S."/>
            <person name="Bohlmann J."/>
            <person name="Grigoriev I."/>
            <person name="Hellsten U."/>
            <person name="Putnam N."/>
            <person name="Ralph S."/>
            <person name="Rombauts S."/>
            <person name="Salamov A."/>
            <person name="Schein J."/>
            <person name="Sterck L."/>
            <person name="Aerts A."/>
            <person name="Bhalerao R.R."/>
            <person name="Bhalerao R.P."/>
            <person name="Blaudez D."/>
            <person name="Boerjan W."/>
            <person name="Brun A."/>
            <person name="Brunner A."/>
            <person name="Busov V."/>
            <person name="Campbell M."/>
            <person name="Carlson J."/>
            <person name="Chalot M."/>
            <person name="Chapman J."/>
            <person name="Chen G.L."/>
            <person name="Cooper D."/>
            <person name="Coutinho P.M."/>
            <person name="Couturier J."/>
            <person name="Covert S."/>
            <person name="Cronk Q."/>
            <person name="Cunningham R."/>
            <person name="Davis J."/>
            <person name="Degroeve S."/>
            <person name="Dejardin A."/>
            <person name="Depamphilis C."/>
            <person name="Detter J."/>
            <person name="Dirks B."/>
            <person name="Dubchak I."/>
            <person name="Duplessis S."/>
            <person name="Ehlting J."/>
            <person name="Ellis B."/>
            <person name="Gendler K."/>
            <person name="Goodstein D."/>
            <person name="Gribskov M."/>
            <person name="Grimwood J."/>
            <person name="Groover A."/>
            <person name="Gunter L."/>
            <person name="Hamberger B."/>
            <person name="Heinze B."/>
            <person name="Helariutta Y."/>
            <person name="Henrissat B."/>
            <person name="Holligan D."/>
            <person name="Holt R."/>
            <person name="Huang W."/>
            <person name="Islam-Faridi N."/>
            <person name="Jones S."/>
            <person name="Jones-Rhoades M."/>
            <person name="Jorgensen R."/>
            <person name="Joshi C."/>
            <person name="Kangasjarvi J."/>
            <person name="Karlsson J."/>
            <person name="Kelleher C."/>
            <person name="Kirkpatrick R."/>
            <person name="Kirst M."/>
            <person name="Kohler A."/>
            <person name="Kalluri U."/>
            <person name="Larimer F."/>
            <person name="Leebens-Mack J."/>
            <person name="Leple J.C."/>
            <person name="Locascio P."/>
            <person name="Lou Y."/>
            <person name="Lucas S."/>
            <person name="Martin F."/>
            <person name="Montanini B."/>
            <person name="Napoli C."/>
            <person name="Nelson D.R."/>
            <person name="Nelson C."/>
            <person name="Nieminen K."/>
            <person name="Nilsson O."/>
            <person name="Pereda V."/>
            <person name="Peter G."/>
            <person name="Philippe R."/>
            <person name="Pilate G."/>
            <person name="Poliakov A."/>
            <person name="Razumovskaya J."/>
            <person name="Richardson P."/>
            <person name="Rinaldi C."/>
            <person name="Ritland K."/>
            <person name="Rouze P."/>
            <person name="Ryaboy D."/>
            <person name="Schmutz J."/>
            <person name="Schrader J."/>
            <person name="Segerman B."/>
            <person name="Shin H."/>
            <person name="Siddiqui A."/>
            <person name="Sterky F."/>
            <person name="Terry A."/>
            <person name="Tsai C.J."/>
            <person name="Uberbacher E."/>
            <person name="Unneberg P."/>
            <person name="Vahala J."/>
            <person name="Wall K."/>
            <person name="Wessler S."/>
            <person name="Yang G."/>
            <person name="Yin T."/>
            <person name="Douglas C."/>
            <person name="Marra M."/>
            <person name="Sandberg G."/>
            <person name="Van de Peer Y."/>
            <person name="Rokhsar D."/>
        </authorList>
    </citation>
    <scope>NUCLEOTIDE SEQUENCE [LARGE SCALE GENOMIC DNA]</scope>
    <source>
        <strain evidence="2">cv. Nisqually</strain>
    </source>
</reference>
<gene>
    <name evidence="1" type="ORF">POPTR_010G089700v4</name>
</gene>
<sequence length="1521" mass="160838">MHGSNKEDGERDETSDEESVNDDEDEDDDDAVGVAGSSMRMLPPNPSSLSSSSMSNHHHRKSFPPQAKVFRAAPTMTNTTAAVTPWKATDEMIGVSVPRKARSASTKRSHECWTSSGGVGSEQIHRQASISPVRSSGPAMLASASASPAAPVSPPSSSNASVKKKMKPNGPKQRPPKSSSKSTSAQDEIEFEIAEVLYGLLRQPQGATKQEIMGNDSIKFDFREANHNKTTSDAKSRVSSPISNSQSTVPQPSSIPPSNSSSSAAPMSAIAPKRKRPRPVKYDDEHPTNFPARNSSILSIAKVDVDQPARIDSSNLENSGSAAENGGVSHDLLANQAAPAMTEAQLQEAVKLENHPISDSKPTTEESECRDLGGLIEETRSPKKESTPSLRLGDDCESLTANKANLMVSEIDSQREEKFQIDLMAPPPSRSSPERDSEIDFVAVDPKSMVTYGETEKKPVMVKEDEKALKVVKEDINVEPVEKKTKVIGEQVESQKPIVNKERNIDLQLDPGKGDRDSATVTISRNKLLQHVQQQQQPNTEKIAQSSSLPLPMSMTGWPGGLPHMGYMAPLQGVVSMDGSTVSSAAIQPPHLIFSQPRPKRCATHCYIARNIHCYQQFTRMNPFWPPAAGSALQYGAKACNMNVVPSADLHAGRGVNSAQEKGQSLAIFPGPCGKEKNSQGANIAEAAQRKQILLQQALPPGAPSNIMHGPTFIFPLNQQQAAVAAAAAAAAASVRPGSVKSPPAAGSVASSSVSSSASMSSTASAIAGPTPMSFNYPNLPGNETQYLAIMQNGAFPIPIPAHVGAAAAYRGTHPQAMPLFNGSFYSSQMLHPSQLQQQQPSTKTQQSQQGHQNPSITSGSSSSQKHLQNQQQRLYGSGVGGDGGNLQGFPGPKNQLPHSLPNQQRQQMQNQNVSHQARQLESEFGGEDSPSTADSQVSRPNMSHYGQNLMPIHPANFALMNPTPMSGAHSASGNTSEKKPQQPQTQISKAGAEPSTSQAFAMSFTSINGTTASPGLDFSSIAHDHALLQSLPEAARHGYHLIAAAQAAQQKKNYRVSEEGKTGGNDTSNVEEERKAIAGVKAPLTAGQSIVFSRADLTDSPISTMPVNNVIDSSARTLNLGTTPARTSGSVMSATISGANAPSIQQQMQRNQQQQQQQQQILQLQKQQHQFVAAASSRSKTPATSNGSAYPDHISSSSAMATKFPNPLSAFPQNFVQNSSSPAQSPQWKNSVRTTTSQVPSPSLTPASPTLKNLPQQQGRTQGGHTQISFAANQKPSASPQGQPNPSSNQSPSPPMMVGSPTTSISKSAGGSPRTSASTGNKGGQSSTLSSQQSNSASVPVQKSSPVGGRNVPSILGHPHNTSSSNSGTKPQMSHQQPLSKHALQQAQAQLMYTNGYMQAHAASSTNTTPAGGGFYLQRHRSDQQQQQSQGTSATSSTGMLSLCPPVTLAFTSSTDPAKAAANNMKGGGLPSQGLIHAQFAAAHPAGKPHQILPAGFSYVHPVPTVVQVKPAEKKQPAGE</sequence>